<reference evidence="2" key="1">
    <citation type="submission" date="2014-09" db="EMBL/GenBank/DDBJ databases">
        <authorList>
            <person name="Magalhaes I.L.F."/>
            <person name="Oliveira U."/>
            <person name="Santos F.R."/>
            <person name="Vidigal T.H.D.A."/>
            <person name="Brescovit A.D."/>
            <person name="Santos A.J."/>
        </authorList>
    </citation>
    <scope>NUCLEOTIDE SEQUENCE</scope>
    <source>
        <tissue evidence="2">Shoot tissue taken approximately 20 cm above the soil surface</tissue>
    </source>
</reference>
<dbReference type="EMBL" id="GBRH01233560">
    <property type="protein sequence ID" value="JAD64335.1"/>
    <property type="molecule type" value="Transcribed_RNA"/>
</dbReference>
<proteinExistence type="predicted"/>
<dbReference type="AlphaFoldDB" id="A0A0A9BT32"/>
<organism evidence="2">
    <name type="scientific">Arundo donax</name>
    <name type="common">Giant reed</name>
    <name type="synonym">Donax arundinaceus</name>
    <dbReference type="NCBI Taxonomy" id="35708"/>
    <lineage>
        <taxon>Eukaryota</taxon>
        <taxon>Viridiplantae</taxon>
        <taxon>Streptophyta</taxon>
        <taxon>Embryophyta</taxon>
        <taxon>Tracheophyta</taxon>
        <taxon>Spermatophyta</taxon>
        <taxon>Magnoliopsida</taxon>
        <taxon>Liliopsida</taxon>
        <taxon>Poales</taxon>
        <taxon>Poaceae</taxon>
        <taxon>PACMAD clade</taxon>
        <taxon>Arundinoideae</taxon>
        <taxon>Arundineae</taxon>
        <taxon>Arundo</taxon>
    </lineage>
</organism>
<feature type="region of interest" description="Disordered" evidence="1">
    <location>
        <begin position="51"/>
        <end position="70"/>
    </location>
</feature>
<name>A0A0A9BT32_ARUDO</name>
<evidence type="ECO:0000313" key="2">
    <source>
        <dbReference type="EMBL" id="JAD64335.1"/>
    </source>
</evidence>
<evidence type="ECO:0000256" key="1">
    <source>
        <dbReference type="SAM" id="MobiDB-lite"/>
    </source>
</evidence>
<protein>
    <submittedName>
        <fullName evidence="2">Uncharacterized protein</fullName>
    </submittedName>
</protein>
<accession>A0A0A9BT32</accession>
<sequence>MRRVTVVAKTAREIVIGAEVVKRSKSSGVSAAPLLRSQFCYLQHGILHEQDREHERGLEEQEHGGRGRKEGNWIWKRGKLDLLTGQG</sequence>
<reference evidence="2" key="2">
    <citation type="journal article" date="2015" name="Data Brief">
        <title>Shoot transcriptome of the giant reed, Arundo donax.</title>
        <authorList>
            <person name="Barrero R.A."/>
            <person name="Guerrero F.D."/>
            <person name="Moolhuijzen P."/>
            <person name="Goolsby J.A."/>
            <person name="Tidwell J."/>
            <person name="Bellgard S.E."/>
            <person name="Bellgard M.I."/>
        </authorList>
    </citation>
    <scope>NUCLEOTIDE SEQUENCE</scope>
    <source>
        <tissue evidence="2">Shoot tissue taken approximately 20 cm above the soil surface</tissue>
    </source>
</reference>